<accession>A0A344LC54</accession>
<organism evidence="7 8">
    <name type="scientific">Amycolatopsis albispora</name>
    <dbReference type="NCBI Taxonomy" id="1804986"/>
    <lineage>
        <taxon>Bacteria</taxon>
        <taxon>Bacillati</taxon>
        <taxon>Actinomycetota</taxon>
        <taxon>Actinomycetes</taxon>
        <taxon>Pseudonocardiales</taxon>
        <taxon>Pseudonocardiaceae</taxon>
        <taxon>Amycolatopsis</taxon>
    </lineage>
</organism>
<evidence type="ECO:0000256" key="1">
    <source>
        <dbReference type="ARBA" id="ARBA00004308"/>
    </source>
</evidence>
<dbReference type="Pfam" id="PF04286">
    <property type="entry name" value="DUF445"/>
    <property type="match status" value="1"/>
</dbReference>
<comment type="subcellular location">
    <subcellularLocation>
        <location evidence="1">Endomembrane system</location>
    </subcellularLocation>
</comment>
<sequence>MGYRLLLPGGQRAEGFVRAILDDIAAHWHVYATMPLIAALIGYVTKRVAIKMMFKPLEFRGVPPFLGWQGVIPANARRMATTAVELLTSHLVDPRELFARLDPDRMVAELEEPLLRAVEDVTREVMEQHQPRLWELLPARAQRLLLDRIRAQAPKVVARLLREVSANIDDVLDVNDMLIEAMVRDKALTVRLIEEVAQPELKFIARSGIYFGFVIGLVQFAVWALTKEPLIMPLFGFLTGFVTDWLALKMIFLPREEKRFLFFRWQGLFQKRRRQVAQDYGTLIADEVLTVSNVLEAVLTGPKSDRLFALIQREVQRTIDEQASIAKPLVALTVGGKEYQEIKRAAAAKAIEHLPETVRHVEKYATEALDVRNTIVDKMGQLKPLEFEGILRPAFRQDEWKLIAVGAVIGGIVGELQVLLLLH</sequence>
<feature type="transmembrane region" description="Helical" evidence="6">
    <location>
        <begin position="28"/>
        <end position="45"/>
    </location>
</feature>
<dbReference type="KEGG" id="aab:A4R43_26650"/>
<dbReference type="InterPro" id="IPR007383">
    <property type="entry name" value="DUF445"/>
</dbReference>
<proteinExistence type="inferred from homology"/>
<feature type="transmembrane region" description="Helical" evidence="6">
    <location>
        <begin position="208"/>
        <end position="225"/>
    </location>
</feature>
<protein>
    <recommendedName>
        <fullName evidence="9">DUF445 domain-containing protein</fullName>
    </recommendedName>
</protein>
<dbReference type="AlphaFoldDB" id="A0A344LC54"/>
<keyword evidence="8" id="KW-1185">Reference proteome</keyword>
<evidence type="ECO:0000313" key="7">
    <source>
        <dbReference type="EMBL" id="AXB45628.1"/>
    </source>
</evidence>
<evidence type="ECO:0000256" key="5">
    <source>
        <dbReference type="ARBA" id="ARBA00023136"/>
    </source>
</evidence>
<name>A0A344LC54_9PSEU</name>
<keyword evidence="3 6" id="KW-0812">Transmembrane</keyword>
<evidence type="ECO:0008006" key="9">
    <source>
        <dbReference type="Google" id="ProtNLM"/>
    </source>
</evidence>
<evidence type="ECO:0000256" key="3">
    <source>
        <dbReference type="ARBA" id="ARBA00022692"/>
    </source>
</evidence>
<evidence type="ECO:0000256" key="6">
    <source>
        <dbReference type="SAM" id="Phobius"/>
    </source>
</evidence>
<dbReference type="Proteomes" id="UP000250434">
    <property type="component" value="Chromosome"/>
</dbReference>
<dbReference type="PANTHER" id="PTHR35791">
    <property type="entry name" value="UPF0754 MEMBRANE PROTEIN YHEB"/>
    <property type="match status" value="1"/>
</dbReference>
<dbReference type="EMBL" id="CP015163">
    <property type="protein sequence ID" value="AXB45628.1"/>
    <property type="molecule type" value="Genomic_DNA"/>
</dbReference>
<gene>
    <name evidence="7" type="ORF">A4R43_26650</name>
</gene>
<feature type="transmembrane region" description="Helical" evidence="6">
    <location>
        <begin position="402"/>
        <end position="422"/>
    </location>
</feature>
<reference evidence="7 8" key="1">
    <citation type="submission" date="2016-04" db="EMBL/GenBank/DDBJ databases">
        <title>Complete genome sequence and analysis of deep-sea sediment isolate, Amycolatopsis sp. WP1.</title>
        <authorList>
            <person name="Wang H."/>
            <person name="Chen S."/>
            <person name="Wu Q."/>
        </authorList>
    </citation>
    <scope>NUCLEOTIDE SEQUENCE [LARGE SCALE GENOMIC DNA]</scope>
    <source>
        <strain evidence="7 8">WP1</strain>
    </source>
</reference>
<dbReference type="PANTHER" id="PTHR35791:SF1">
    <property type="entry name" value="UPF0754 MEMBRANE PROTEIN YHEB"/>
    <property type="match status" value="1"/>
</dbReference>
<evidence type="ECO:0000256" key="2">
    <source>
        <dbReference type="ARBA" id="ARBA00008053"/>
    </source>
</evidence>
<evidence type="ECO:0000256" key="4">
    <source>
        <dbReference type="ARBA" id="ARBA00022989"/>
    </source>
</evidence>
<evidence type="ECO:0000313" key="8">
    <source>
        <dbReference type="Proteomes" id="UP000250434"/>
    </source>
</evidence>
<comment type="similarity">
    <text evidence="2">Belongs to the UPF0754 family.</text>
</comment>
<keyword evidence="4 6" id="KW-1133">Transmembrane helix</keyword>
<dbReference type="OrthoDB" id="3631561at2"/>
<keyword evidence="5 6" id="KW-0472">Membrane</keyword>
<feature type="transmembrane region" description="Helical" evidence="6">
    <location>
        <begin position="231"/>
        <end position="252"/>
    </location>
</feature>
<dbReference type="GO" id="GO:0012505">
    <property type="term" value="C:endomembrane system"/>
    <property type="evidence" value="ECO:0007669"/>
    <property type="project" value="UniProtKB-SubCell"/>
</dbReference>